<evidence type="ECO:0000256" key="3">
    <source>
        <dbReference type="PIRSR" id="PIRSR004848-1"/>
    </source>
</evidence>
<proteinExistence type="inferred from homology"/>
<protein>
    <recommendedName>
        <fullName evidence="2">Pyridoxal phosphate homeostasis protein</fullName>
        <shortName evidence="2">PLP homeostasis protein</shortName>
    </recommendedName>
</protein>
<dbReference type="SUPFAM" id="SSF51419">
    <property type="entry name" value="PLP-binding barrel"/>
    <property type="match status" value="1"/>
</dbReference>
<dbReference type="GO" id="GO:0030170">
    <property type="term" value="F:pyridoxal phosphate binding"/>
    <property type="evidence" value="ECO:0007669"/>
    <property type="project" value="UniProtKB-UniRule"/>
</dbReference>
<evidence type="ECO:0000256" key="2">
    <source>
        <dbReference type="HAMAP-Rule" id="MF_02087"/>
    </source>
</evidence>
<organism evidence="6 7">
    <name type="scientific">Legionella waltersii</name>
    <dbReference type="NCBI Taxonomy" id="66969"/>
    <lineage>
        <taxon>Bacteria</taxon>
        <taxon>Pseudomonadati</taxon>
        <taxon>Pseudomonadota</taxon>
        <taxon>Gammaproteobacteria</taxon>
        <taxon>Legionellales</taxon>
        <taxon>Legionellaceae</taxon>
        <taxon>Legionella</taxon>
    </lineage>
</organism>
<evidence type="ECO:0000313" key="7">
    <source>
        <dbReference type="Proteomes" id="UP000054729"/>
    </source>
</evidence>
<dbReference type="PATRIC" id="fig|66969.6.peg.578"/>
<dbReference type="Gene3D" id="3.20.20.10">
    <property type="entry name" value="Alanine racemase"/>
    <property type="match status" value="1"/>
</dbReference>
<dbReference type="Pfam" id="PF01168">
    <property type="entry name" value="Ala_racemase_N"/>
    <property type="match status" value="1"/>
</dbReference>
<comment type="cofactor">
    <cofactor evidence="3">
        <name>pyridoxal 5'-phosphate</name>
        <dbReference type="ChEBI" id="CHEBI:597326"/>
    </cofactor>
</comment>
<dbReference type="AlphaFoldDB" id="A0A0W1AMZ0"/>
<keyword evidence="7" id="KW-1185">Reference proteome</keyword>
<evidence type="ECO:0000256" key="1">
    <source>
        <dbReference type="ARBA" id="ARBA00022898"/>
    </source>
</evidence>
<comment type="caution">
    <text evidence="6">The sequence shown here is derived from an EMBL/GenBank/DDBJ whole genome shotgun (WGS) entry which is preliminary data.</text>
</comment>
<dbReference type="PROSITE" id="PS01211">
    <property type="entry name" value="UPF0001"/>
    <property type="match status" value="1"/>
</dbReference>
<dbReference type="PIRSF" id="PIRSF004848">
    <property type="entry name" value="YBL036c_PLPDEIII"/>
    <property type="match status" value="1"/>
</dbReference>
<evidence type="ECO:0000259" key="5">
    <source>
        <dbReference type="Pfam" id="PF01168"/>
    </source>
</evidence>
<dbReference type="PANTHER" id="PTHR10146">
    <property type="entry name" value="PROLINE SYNTHETASE CO-TRANSCRIBED BACTERIAL HOMOLOG PROTEIN"/>
    <property type="match status" value="1"/>
</dbReference>
<dbReference type="PANTHER" id="PTHR10146:SF14">
    <property type="entry name" value="PYRIDOXAL PHOSPHATE HOMEOSTASIS PROTEIN"/>
    <property type="match status" value="1"/>
</dbReference>
<dbReference type="InterPro" id="IPR001608">
    <property type="entry name" value="Ala_racemase_N"/>
</dbReference>
<name>A0A0W1AMZ0_9GAMM</name>
<dbReference type="NCBIfam" id="TIGR00044">
    <property type="entry name" value="YggS family pyridoxal phosphate-dependent enzyme"/>
    <property type="match status" value="1"/>
</dbReference>
<dbReference type="Proteomes" id="UP000054729">
    <property type="component" value="Unassembled WGS sequence"/>
</dbReference>
<dbReference type="InterPro" id="IPR011078">
    <property type="entry name" value="PyrdxlP_homeostasis"/>
</dbReference>
<dbReference type="STRING" id="66969.Lwal_0539"/>
<dbReference type="InterPro" id="IPR029066">
    <property type="entry name" value="PLP-binding_barrel"/>
</dbReference>
<dbReference type="EMBL" id="LNZB01000009">
    <property type="protein sequence ID" value="KTD82610.1"/>
    <property type="molecule type" value="Genomic_DNA"/>
</dbReference>
<reference evidence="6 7" key="1">
    <citation type="submission" date="2015-11" db="EMBL/GenBank/DDBJ databases">
        <title>Genomic analysis of 38 Legionella species identifies large and diverse effector repertoires.</title>
        <authorList>
            <person name="Burstein D."/>
            <person name="Amaro F."/>
            <person name="Zusman T."/>
            <person name="Lifshitz Z."/>
            <person name="Cohen O."/>
            <person name="Gilbert J.A."/>
            <person name="Pupko T."/>
            <person name="Shuman H.A."/>
            <person name="Segal G."/>
        </authorList>
    </citation>
    <scope>NUCLEOTIDE SEQUENCE [LARGE SCALE GENOMIC DNA]</scope>
    <source>
        <strain evidence="6 7">ATCC 51914</strain>
    </source>
</reference>
<dbReference type="HAMAP" id="MF_02087">
    <property type="entry name" value="PLP_homeostasis"/>
    <property type="match status" value="1"/>
</dbReference>
<comment type="similarity">
    <text evidence="2 4">Belongs to the pyridoxal phosphate-binding protein YggS/PROSC family.</text>
</comment>
<feature type="modified residue" description="N6-(pyridoxal phosphate)lysine" evidence="2 3">
    <location>
        <position position="45"/>
    </location>
</feature>
<evidence type="ECO:0000256" key="4">
    <source>
        <dbReference type="RuleBase" id="RU004514"/>
    </source>
</evidence>
<dbReference type="FunFam" id="3.20.20.10:FF:000018">
    <property type="entry name" value="Pyridoxal phosphate homeostasis protein"/>
    <property type="match status" value="1"/>
</dbReference>
<sequence>MSIKQFLTQPMTISQNIAGLKNRIESATEQSKRSPDSVLLLAVSKGQNYESIAEAYQQGVRNFGENYYQEALDKILKLQNLPIEWHFIGPIQSNKAKGIAEHFSWVHSVSRYKIAGLLNEYRPPYLEPLNVCIQVSLVPEETKSGIPVDEVESLAHEISKLPNIRLRGLMTIPPPPTSEQTQYKIFLRLKELMDTINRKLDKPMDTLSMGMSDDLLPAIQAGSTIVRIGRAIFGERIGKKT</sequence>
<comment type="function">
    <text evidence="2">Pyridoxal 5'-phosphate (PLP)-binding protein, which is involved in PLP homeostasis.</text>
</comment>
<keyword evidence="1 2" id="KW-0663">Pyridoxal phosphate</keyword>
<feature type="domain" description="Alanine racemase N-terminal" evidence="5">
    <location>
        <begin position="37"/>
        <end position="235"/>
    </location>
</feature>
<accession>A0A0W1AMZ0</accession>
<gene>
    <name evidence="6" type="ORF">Lwal_0539</name>
</gene>
<evidence type="ECO:0000313" key="6">
    <source>
        <dbReference type="EMBL" id="KTD82610.1"/>
    </source>
</evidence>
<dbReference type="CDD" id="cd06824">
    <property type="entry name" value="PLPDE_III_Yggs_like"/>
    <property type="match status" value="1"/>
</dbReference>